<dbReference type="Pfam" id="PF03330">
    <property type="entry name" value="DPBB_1"/>
    <property type="match status" value="1"/>
</dbReference>
<dbReference type="PANTHER" id="PTHR34183:SF1">
    <property type="entry name" value="ENDOLYTIC PEPTIDOGLYCAN TRANSGLYCOSYLASE RLPA"/>
    <property type="match status" value="1"/>
</dbReference>
<keyword evidence="1" id="KW-0732">Signal</keyword>
<dbReference type="HAMAP" id="MF_02071">
    <property type="entry name" value="RlpA"/>
    <property type="match status" value="1"/>
</dbReference>
<dbReference type="RefSeq" id="WP_376800807.1">
    <property type="nucleotide sequence ID" value="NZ_DBNB01000038.1"/>
</dbReference>
<evidence type="ECO:0000256" key="1">
    <source>
        <dbReference type="ARBA" id="ARBA00022729"/>
    </source>
</evidence>
<dbReference type="SUPFAM" id="SSF50685">
    <property type="entry name" value="Barwin-like endoglucanases"/>
    <property type="match status" value="1"/>
</dbReference>
<dbReference type="InterPro" id="IPR012997">
    <property type="entry name" value="RplA"/>
</dbReference>
<evidence type="ECO:0000313" key="7">
    <source>
        <dbReference type="EMBL" id="OQW52975.1"/>
    </source>
</evidence>
<evidence type="ECO:0000313" key="8">
    <source>
        <dbReference type="Proteomes" id="UP000192872"/>
    </source>
</evidence>
<dbReference type="CDD" id="cd22268">
    <property type="entry name" value="DPBB_RlpA-like"/>
    <property type="match status" value="1"/>
</dbReference>
<dbReference type="GO" id="GO:0071555">
    <property type="term" value="P:cell wall organization"/>
    <property type="evidence" value="ECO:0007669"/>
    <property type="project" value="UniProtKB-KW"/>
</dbReference>
<dbReference type="GO" id="GO:0000270">
    <property type="term" value="P:peptidoglycan metabolic process"/>
    <property type="evidence" value="ECO:0007669"/>
    <property type="project" value="UniProtKB-UniRule"/>
</dbReference>
<evidence type="ECO:0000259" key="6">
    <source>
        <dbReference type="PROSITE" id="PS51724"/>
    </source>
</evidence>
<sequence>MAGCSVAMIALTLAACSNPARQETAKKGFSPSEYGVAASKRVVEPGTPVPRGGGVYRVGKAYKVRGKSYQPKFDPSHDEAGVASWYGDDFHGRRTANGEVYDMHAFSAAHRTLPLPSYVRVTNTTNGRSVVVRVNDRGPFHSDRIIDLSKRSAQLLDFHGRGVARVRVTYVGAAPLDGNDDWLVTTVKANGVPVPPQEVARLAPIPDWAVHPVGQKSPIQLALADTLAPLPQPRPREEPVQLASAGAFVPTSAPRPAPLAATPQPPVPALAAPVNAPVILASTAPAVLSGDHERKGGQRLIFGVNAGSFRDPAEAFRIRDGLSPLGQAVVDPVNVSGITFYQVRLAPLFGQPAAEKAVESARKLGAVSARILPL</sequence>
<dbReference type="InterPro" id="IPR007730">
    <property type="entry name" value="SPOR-like_dom"/>
</dbReference>
<dbReference type="EMBL" id="LWDL01000011">
    <property type="protein sequence ID" value="OQW52975.1"/>
    <property type="molecule type" value="Genomic_DNA"/>
</dbReference>
<dbReference type="GO" id="GO:0008932">
    <property type="term" value="F:lytic endotransglycosylase activity"/>
    <property type="evidence" value="ECO:0007669"/>
    <property type="project" value="UniProtKB-UniRule"/>
</dbReference>
<dbReference type="GO" id="GO:0042834">
    <property type="term" value="F:peptidoglycan binding"/>
    <property type="evidence" value="ECO:0007669"/>
    <property type="project" value="InterPro"/>
</dbReference>
<dbReference type="PROSITE" id="PS51724">
    <property type="entry name" value="SPOR"/>
    <property type="match status" value="1"/>
</dbReference>
<evidence type="ECO:0000256" key="3">
    <source>
        <dbReference type="ARBA" id="ARBA00023316"/>
    </source>
</evidence>
<gene>
    <name evidence="4" type="primary">rlpA</name>
    <name evidence="7" type="ORF">A4S15_06170</name>
</gene>
<dbReference type="InterPro" id="IPR009009">
    <property type="entry name" value="RlpA-like_DPBB"/>
</dbReference>
<organism evidence="7 8">
    <name type="scientific">Candidatus Raskinella chloraquaticus</name>
    <dbReference type="NCBI Taxonomy" id="1951219"/>
    <lineage>
        <taxon>Bacteria</taxon>
        <taxon>Pseudomonadati</taxon>
        <taxon>Pseudomonadota</taxon>
        <taxon>Alphaproteobacteria</taxon>
        <taxon>Hyphomicrobiales</taxon>
        <taxon>Phreatobacteraceae</taxon>
        <taxon>Candidatus Raskinella</taxon>
    </lineage>
</organism>
<dbReference type="Proteomes" id="UP000192872">
    <property type="component" value="Unassembled WGS sequence"/>
</dbReference>
<dbReference type="Gene3D" id="2.40.40.10">
    <property type="entry name" value="RlpA-like domain"/>
    <property type="match status" value="1"/>
</dbReference>
<evidence type="ECO:0000256" key="5">
    <source>
        <dbReference type="RuleBase" id="RU003495"/>
    </source>
</evidence>
<comment type="function">
    <text evidence="4">Lytic transglycosylase with a strong preference for naked glycan strands that lack stem peptides.</text>
</comment>
<feature type="domain" description="SPOR" evidence="6">
    <location>
        <begin position="296"/>
        <end position="374"/>
    </location>
</feature>
<dbReference type="InterPro" id="IPR036908">
    <property type="entry name" value="RlpA-like_sf"/>
</dbReference>
<dbReference type="InterPro" id="IPR034718">
    <property type="entry name" value="RlpA"/>
</dbReference>
<keyword evidence="3 4" id="KW-0961">Cell wall biogenesis/degradation</keyword>
<dbReference type="AlphaFoldDB" id="A0A1W9HZU4"/>
<dbReference type="STRING" id="1827387.A4S15_06170"/>
<dbReference type="NCBIfam" id="TIGR00413">
    <property type="entry name" value="rlpA"/>
    <property type="match status" value="1"/>
</dbReference>
<accession>A0A1W9HZU4</accession>
<proteinExistence type="inferred from homology"/>
<protein>
    <recommendedName>
        <fullName evidence="4">Endolytic peptidoglycan transglycosylase RlpA</fullName>
        <ecNumber evidence="4">4.2.2.-</ecNumber>
    </recommendedName>
</protein>
<name>A0A1W9HZU4_9HYPH</name>
<reference evidence="7 8" key="1">
    <citation type="journal article" date="2017" name="Water Res.">
        <title>Comammox in drinking water systems.</title>
        <authorList>
            <person name="Wang Y."/>
            <person name="Ma L."/>
            <person name="Mao Y."/>
            <person name="Jiang X."/>
            <person name="Xia Y."/>
            <person name="Yu K."/>
            <person name="Li B."/>
            <person name="Zhang T."/>
        </authorList>
    </citation>
    <scope>NUCLEOTIDE SEQUENCE [LARGE SCALE GENOMIC DNA]</scope>
    <source>
        <strain evidence="7">SG_bin8</strain>
    </source>
</reference>
<dbReference type="PANTHER" id="PTHR34183">
    <property type="entry name" value="ENDOLYTIC PEPTIDOGLYCAN TRANSGLYCOSYLASE RLPA"/>
    <property type="match status" value="1"/>
</dbReference>
<evidence type="ECO:0000256" key="2">
    <source>
        <dbReference type="ARBA" id="ARBA00023239"/>
    </source>
</evidence>
<comment type="caution">
    <text evidence="7">The sequence shown here is derived from an EMBL/GenBank/DDBJ whole genome shotgun (WGS) entry which is preliminary data.</text>
</comment>
<keyword evidence="2 4" id="KW-0456">Lyase</keyword>
<comment type="similarity">
    <text evidence="4 5">Belongs to the RlpA family.</text>
</comment>
<dbReference type="EC" id="4.2.2.-" evidence="4"/>
<evidence type="ECO:0000256" key="4">
    <source>
        <dbReference type="HAMAP-Rule" id="MF_02071"/>
    </source>
</evidence>